<keyword evidence="2" id="KW-1185">Reference proteome</keyword>
<protein>
    <submittedName>
        <fullName evidence="1">Uncharacterized protein</fullName>
    </submittedName>
</protein>
<gene>
    <name evidence="1" type="ORF">FVW20_00575</name>
</gene>
<accession>A0ABS0IZE6</accession>
<name>A0ABS0IZE6_9BACT</name>
<reference evidence="1 2" key="1">
    <citation type="submission" date="2019-08" db="EMBL/GenBank/DDBJ databases">
        <authorList>
            <person name="Luo N."/>
        </authorList>
    </citation>
    <scope>NUCLEOTIDE SEQUENCE [LARGE SCALE GENOMIC DNA]</scope>
    <source>
        <strain evidence="1 2">NCIMB 9442</strain>
    </source>
</reference>
<evidence type="ECO:0000313" key="1">
    <source>
        <dbReference type="EMBL" id="MBG3875558.1"/>
    </source>
</evidence>
<sequence>MYAFGPTPTIFDACSALVRLSHEQPDDFHVYRMEVLTEGGDHNAIIGWKVTGVRCMPYVRGKQKGQPNYGRRLAKPITCIIAAGKASAKLREMEGGQ</sequence>
<evidence type="ECO:0000313" key="2">
    <source>
        <dbReference type="Proteomes" id="UP001194469"/>
    </source>
</evidence>
<organism evidence="1 2">
    <name type="scientific">Nitratidesulfovibrio oxamicus</name>
    <dbReference type="NCBI Taxonomy" id="32016"/>
    <lineage>
        <taxon>Bacteria</taxon>
        <taxon>Pseudomonadati</taxon>
        <taxon>Thermodesulfobacteriota</taxon>
        <taxon>Desulfovibrionia</taxon>
        <taxon>Desulfovibrionales</taxon>
        <taxon>Desulfovibrionaceae</taxon>
        <taxon>Nitratidesulfovibrio</taxon>
    </lineage>
</organism>
<proteinExistence type="predicted"/>
<dbReference type="EMBL" id="VRYY01000011">
    <property type="protein sequence ID" value="MBG3875558.1"/>
    <property type="molecule type" value="Genomic_DNA"/>
</dbReference>
<comment type="caution">
    <text evidence="1">The sequence shown here is derived from an EMBL/GenBank/DDBJ whole genome shotgun (WGS) entry which is preliminary data.</text>
</comment>
<dbReference type="RefSeq" id="WP_196607840.1">
    <property type="nucleotide sequence ID" value="NZ_VRYY01000011.1"/>
</dbReference>
<dbReference type="Proteomes" id="UP001194469">
    <property type="component" value="Unassembled WGS sequence"/>
</dbReference>